<evidence type="ECO:0000313" key="2">
    <source>
        <dbReference type="EMBL" id="KKO44440.1"/>
    </source>
</evidence>
<accession>A0A0M2V467</accession>
<dbReference type="AlphaFoldDB" id="A0A0M2V467"/>
<dbReference type="Pfam" id="PF03923">
    <property type="entry name" value="Lipoprotein_16"/>
    <property type="match status" value="1"/>
</dbReference>
<dbReference type="InterPro" id="IPR005619">
    <property type="entry name" value="Uncharacterised_YajG"/>
</dbReference>
<reference evidence="2 3" key="1">
    <citation type="submission" date="2015-03" db="EMBL/GenBank/DDBJ databases">
        <title>Draft genome sequences of two protease-producing strains of Arsukibacterium isolated from two cold and alkaline environments.</title>
        <authorList>
            <person name="Lylloff J.E."/>
            <person name="Skov L.B."/>
            <person name="Jepsen M."/>
            <person name="Hallin P.F."/>
            <person name="Sorensen S.J."/>
            <person name="Stougaard P."/>
            <person name="Glaring M.A."/>
        </authorList>
    </citation>
    <scope>NUCLEOTIDE SEQUENCE [LARGE SCALE GENOMIC DNA]</scope>
    <source>
        <strain evidence="2 3">GCM72</strain>
    </source>
</reference>
<evidence type="ECO:0008006" key="4">
    <source>
        <dbReference type="Google" id="ProtNLM"/>
    </source>
</evidence>
<protein>
    <recommendedName>
        <fullName evidence="4">Lipoprotein</fullName>
    </recommendedName>
</protein>
<dbReference type="PATRIC" id="fig|336831.14.peg.45"/>
<gene>
    <name evidence="2" type="ORF">WG68_15410</name>
</gene>
<feature type="chain" id="PRO_5005644256" description="Lipoprotein" evidence="1">
    <location>
        <begin position="18"/>
        <end position="183"/>
    </location>
</feature>
<evidence type="ECO:0000313" key="3">
    <source>
        <dbReference type="Proteomes" id="UP000034228"/>
    </source>
</evidence>
<evidence type="ECO:0000256" key="1">
    <source>
        <dbReference type="SAM" id="SignalP"/>
    </source>
</evidence>
<dbReference type="Proteomes" id="UP000034228">
    <property type="component" value="Unassembled WGS sequence"/>
</dbReference>
<keyword evidence="3" id="KW-1185">Reference proteome</keyword>
<sequence>MRTVLLCLFLLAGCASKPPMLIVSPQVFWPQAPSLAQSTFSFYLLDHRSSLNTLVIQRGNKSDGYATANDLRAELEQTVADALRARGANVSSQSQRSLTIQINQLQARVNQRPLDHEVVNQVTMTVLVQNNGNSFSKAYSGDSRVIAPLRADIAVIERELRVLTEQVLTDLLGDDSWQTFIRR</sequence>
<dbReference type="OrthoDB" id="5765231at2"/>
<keyword evidence="1" id="KW-0732">Signal</keyword>
<dbReference type="STRING" id="336831.WG68_15410"/>
<organism evidence="2 3">
    <name type="scientific">Arsukibacterium ikkense</name>
    <dbReference type="NCBI Taxonomy" id="336831"/>
    <lineage>
        <taxon>Bacteria</taxon>
        <taxon>Pseudomonadati</taxon>
        <taxon>Pseudomonadota</taxon>
        <taxon>Gammaproteobacteria</taxon>
        <taxon>Chromatiales</taxon>
        <taxon>Chromatiaceae</taxon>
        <taxon>Arsukibacterium</taxon>
    </lineage>
</organism>
<dbReference type="EMBL" id="LAHO01000016">
    <property type="protein sequence ID" value="KKO44440.1"/>
    <property type="molecule type" value="Genomic_DNA"/>
</dbReference>
<proteinExistence type="predicted"/>
<feature type="signal peptide" evidence="1">
    <location>
        <begin position="1"/>
        <end position="17"/>
    </location>
</feature>
<comment type="caution">
    <text evidence="2">The sequence shown here is derived from an EMBL/GenBank/DDBJ whole genome shotgun (WGS) entry which is preliminary data.</text>
</comment>
<name>A0A0M2V467_9GAMM</name>
<dbReference type="RefSeq" id="WP_046558619.1">
    <property type="nucleotide sequence ID" value="NZ_LAHO01000016.1"/>
</dbReference>